<protein>
    <recommendedName>
        <fullName evidence="3">CHCH domain-containing protein</fullName>
    </recommendedName>
</protein>
<dbReference type="Proteomes" id="UP001497472">
    <property type="component" value="Unassembled WGS sequence"/>
</dbReference>
<sequence length="97" mass="11051">MGLIKNDKIDEDAGLKLLSNMDKQFPGEKDVVSSIRSSCFDGKYEDYEFDDEHCPAMNFYICAYITTLQNCKSWKTTVVCQKMAADMKKCIAQLEDS</sequence>
<gene>
    <name evidence="1" type="ORF">LNINA_LOCUS3990</name>
</gene>
<evidence type="ECO:0008006" key="3">
    <source>
        <dbReference type="Google" id="ProtNLM"/>
    </source>
</evidence>
<name>A0AAV1J590_9NEOP</name>
<proteinExistence type="predicted"/>
<evidence type="ECO:0000313" key="1">
    <source>
        <dbReference type="EMBL" id="CAK1544224.1"/>
    </source>
</evidence>
<keyword evidence="2" id="KW-1185">Reference proteome</keyword>
<comment type="caution">
    <text evidence="1">The sequence shown here is derived from an EMBL/GenBank/DDBJ whole genome shotgun (WGS) entry which is preliminary data.</text>
</comment>
<dbReference type="AlphaFoldDB" id="A0AAV1J590"/>
<reference evidence="1 2" key="1">
    <citation type="submission" date="2023-11" db="EMBL/GenBank/DDBJ databases">
        <authorList>
            <person name="Okamura Y."/>
        </authorList>
    </citation>
    <scope>NUCLEOTIDE SEQUENCE [LARGE SCALE GENOMIC DNA]</scope>
</reference>
<evidence type="ECO:0000313" key="2">
    <source>
        <dbReference type="Proteomes" id="UP001497472"/>
    </source>
</evidence>
<organism evidence="1 2">
    <name type="scientific">Leptosia nina</name>
    <dbReference type="NCBI Taxonomy" id="320188"/>
    <lineage>
        <taxon>Eukaryota</taxon>
        <taxon>Metazoa</taxon>
        <taxon>Ecdysozoa</taxon>
        <taxon>Arthropoda</taxon>
        <taxon>Hexapoda</taxon>
        <taxon>Insecta</taxon>
        <taxon>Pterygota</taxon>
        <taxon>Neoptera</taxon>
        <taxon>Endopterygota</taxon>
        <taxon>Lepidoptera</taxon>
        <taxon>Glossata</taxon>
        <taxon>Ditrysia</taxon>
        <taxon>Papilionoidea</taxon>
        <taxon>Pieridae</taxon>
        <taxon>Pierinae</taxon>
        <taxon>Leptosia</taxon>
    </lineage>
</organism>
<dbReference type="EMBL" id="CAVLEF010000005">
    <property type="protein sequence ID" value="CAK1544224.1"/>
    <property type="molecule type" value="Genomic_DNA"/>
</dbReference>
<accession>A0AAV1J590</accession>